<organism evidence="4 5">
    <name type="scientific">Mytilus galloprovincialis</name>
    <name type="common">Mediterranean mussel</name>
    <dbReference type="NCBI Taxonomy" id="29158"/>
    <lineage>
        <taxon>Eukaryota</taxon>
        <taxon>Metazoa</taxon>
        <taxon>Spiralia</taxon>
        <taxon>Lophotrochozoa</taxon>
        <taxon>Mollusca</taxon>
        <taxon>Bivalvia</taxon>
        <taxon>Autobranchia</taxon>
        <taxon>Pteriomorphia</taxon>
        <taxon>Mytilida</taxon>
        <taxon>Mytiloidea</taxon>
        <taxon>Mytilidae</taxon>
        <taxon>Mytilinae</taxon>
        <taxon>Mytilus</taxon>
    </lineage>
</organism>
<dbReference type="AlphaFoldDB" id="A0A8B6CWS7"/>
<accession>A0A8B6CWS7</accession>
<evidence type="ECO:0000256" key="2">
    <source>
        <dbReference type="SAM" id="Phobius"/>
    </source>
</evidence>
<feature type="chain" id="PRO_5032435807" description="C-type lectin domain-containing protein" evidence="3">
    <location>
        <begin position="18"/>
        <end position="405"/>
    </location>
</feature>
<feature type="transmembrane region" description="Helical" evidence="2">
    <location>
        <begin position="363"/>
        <end position="387"/>
    </location>
</feature>
<feature type="compositionally biased region" description="Polar residues" evidence="1">
    <location>
        <begin position="256"/>
        <end position="268"/>
    </location>
</feature>
<dbReference type="EMBL" id="UYJE01002367">
    <property type="protein sequence ID" value="VDI10145.1"/>
    <property type="molecule type" value="Genomic_DNA"/>
</dbReference>
<evidence type="ECO:0000256" key="3">
    <source>
        <dbReference type="SAM" id="SignalP"/>
    </source>
</evidence>
<evidence type="ECO:0008006" key="6">
    <source>
        <dbReference type="Google" id="ProtNLM"/>
    </source>
</evidence>
<dbReference type="Proteomes" id="UP000596742">
    <property type="component" value="Unassembled WGS sequence"/>
</dbReference>
<gene>
    <name evidence="4" type="ORF">MGAL_10B085083</name>
</gene>
<name>A0A8B6CWS7_MYTGA</name>
<comment type="caution">
    <text evidence="4">The sequence shown here is derived from an EMBL/GenBank/DDBJ whole genome shotgun (WGS) entry which is preliminary data.</text>
</comment>
<feature type="compositionally biased region" description="Low complexity" evidence="1">
    <location>
        <begin position="272"/>
        <end position="281"/>
    </location>
</feature>
<dbReference type="SUPFAM" id="SSF56436">
    <property type="entry name" value="C-type lectin-like"/>
    <property type="match status" value="1"/>
</dbReference>
<keyword evidence="2" id="KW-0812">Transmembrane</keyword>
<sequence>MTMIVLLILLKGCVVCAYLTAYGHYGSNNLNRNYAVMQNVSWDQAFDQCTQNFKSGRLFNKLSTFSTHLQHDRSVLRQNGWQNIDIWFGIMSSDNSTWLSAEQNECVDDLTGRVKDKLPPLTPGFSQCMLLNMSGLHDTDIYYAASCDELHPFICQSQVSIGSVEVTLYSEMKIKLDYFDISPKVKTIWSYNLDECQDQMSNHPRAFAGVYYPATGDCELYLHNPPLMYPVRVQMENHSNVMSIMKSKGHEGFNYGLSSPPASTQGNGNVSGGSYTNTTKTTTHKDVSSTSNDDHTLPTTEPISTENTGTVDEILNCVCVCESSTASHGNPISLPDLRIDKTTLSSYRRRYMSVRDHRLSATVIGWSGATILICFILAIILPDFVLIAKQIKHRYKNGKHNTGTA</sequence>
<feature type="compositionally biased region" description="Basic and acidic residues" evidence="1">
    <location>
        <begin position="283"/>
        <end position="296"/>
    </location>
</feature>
<keyword evidence="3" id="KW-0732">Signal</keyword>
<reference evidence="4" key="1">
    <citation type="submission" date="2018-11" db="EMBL/GenBank/DDBJ databases">
        <authorList>
            <person name="Alioto T."/>
            <person name="Alioto T."/>
        </authorList>
    </citation>
    <scope>NUCLEOTIDE SEQUENCE</scope>
</reference>
<keyword evidence="2" id="KW-0472">Membrane</keyword>
<keyword evidence="2" id="KW-1133">Transmembrane helix</keyword>
<evidence type="ECO:0000313" key="4">
    <source>
        <dbReference type="EMBL" id="VDI10145.1"/>
    </source>
</evidence>
<protein>
    <recommendedName>
        <fullName evidence="6">C-type lectin domain-containing protein</fullName>
    </recommendedName>
</protein>
<dbReference type="OrthoDB" id="10667707at2759"/>
<feature type="signal peptide" evidence="3">
    <location>
        <begin position="1"/>
        <end position="17"/>
    </location>
</feature>
<keyword evidence="5" id="KW-1185">Reference proteome</keyword>
<feature type="region of interest" description="Disordered" evidence="1">
    <location>
        <begin position="255"/>
        <end position="305"/>
    </location>
</feature>
<dbReference type="InterPro" id="IPR016187">
    <property type="entry name" value="CTDL_fold"/>
</dbReference>
<proteinExistence type="predicted"/>
<evidence type="ECO:0000313" key="5">
    <source>
        <dbReference type="Proteomes" id="UP000596742"/>
    </source>
</evidence>
<evidence type="ECO:0000256" key="1">
    <source>
        <dbReference type="SAM" id="MobiDB-lite"/>
    </source>
</evidence>